<organism evidence="2 3">
    <name type="scientific">Chlamydomonas schloesseri</name>
    <dbReference type="NCBI Taxonomy" id="2026947"/>
    <lineage>
        <taxon>Eukaryota</taxon>
        <taxon>Viridiplantae</taxon>
        <taxon>Chlorophyta</taxon>
        <taxon>core chlorophytes</taxon>
        <taxon>Chlorophyceae</taxon>
        <taxon>CS clade</taxon>
        <taxon>Chlamydomonadales</taxon>
        <taxon>Chlamydomonadaceae</taxon>
        <taxon>Chlamydomonas</taxon>
    </lineage>
</organism>
<dbReference type="AlphaFoldDB" id="A0A835W212"/>
<dbReference type="Proteomes" id="UP000613740">
    <property type="component" value="Unassembled WGS sequence"/>
</dbReference>
<sequence>MAAVVDSTSWTVGNTVKLRTAQGEEVSGQVFAYDQPSSLLVLKEVGAHSGVNNIRIIKTSGVLAVISDAKPDQPFDMELPAVDLERCRKREEKALQQAEFESSRVGEGVTKEAQAIFESLAKTMPCVWRGKTIIVLDSVTVEEPYTPDSTHSDADHTATRDRVRMVLHRERERLGLSGN</sequence>
<comment type="caution">
    <text evidence="2">The sequence shown here is derived from an EMBL/GenBank/DDBJ whole genome shotgun (WGS) entry which is preliminary data.</text>
</comment>
<dbReference type="Pfam" id="PF21166">
    <property type="entry name" value="LSM12_LSM"/>
    <property type="match status" value="1"/>
</dbReference>
<dbReference type="InterPro" id="IPR048478">
    <property type="entry name" value="LSM12_LSM"/>
</dbReference>
<dbReference type="EMBL" id="JAEHOD010000063">
    <property type="protein sequence ID" value="KAG2433181.1"/>
    <property type="molecule type" value="Genomic_DNA"/>
</dbReference>
<feature type="domain" description="AD" evidence="1">
    <location>
        <begin position="80"/>
        <end position="175"/>
    </location>
</feature>
<name>A0A835W212_9CHLO</name>
<reference evidence="2" key="1">
    <citation type="journal article" date="2020" name="bioRxiv">
        <title>Comparative genomics of Chlamydomonas.</title>
        <authorList>
            <person name="Craig R.J."/>
            <person name="Hasan A.R."/>
            <person name="Ness R.W."/>
            <person name="Keightley P.D."/>
        </authorList>
    </citation>
    <scope>NUCLEOTIDE SEQUENCE</scope>
    <source>
        <strain evidence="2">CCAP 11/173</strain>
    </source>
</reference>
<gene>
    <name evidence="2" type="ORF">HYH02_012723</name>
</gene>
<evidence type="ECO:0000313" key="2">
    <source>
        <dbReference type="EMBL" id="KAG2433181.1"/>
    </source>
</evidence>
<evidence type="ECO:0000313" key="3">
    <source>
        <dbReference type="Proteomes" id="UP000613740"/>
    </source>
</evidence>
<keyword evidence="3" id="KW-1185">Reference proteome</keyword>
<dbReference type="InterPro" id="IPR047574">
    <property type="entry name" value="AD"/>
</dbReference>
<dbReference type="PANTHER" id="PTHR13542">
    <property type="entry name" value="LSM12 HOMOLOG"/>
    <property type="match status" value="1"/>
</dbReference>
<accession>A0A835W212</accession>
<dbReference type="SMART" id="SM00995">
    <property type="entry name" value="AD"/>
    <property type="match status" value="1"/>
</dbReference>
<dbReference type="OrthoDB" id="1057137at2759"/>
<dbReference type="InterPro" id="IPR019181">
    <property type="entry name" value="LSM12_ABD"/>
</dbReference>
<dbReference type="InterPro" id="IPR039683">
    <property type="entry name" value="Lsm12-like"/>
</dbReference>
<proteinExistence type="predicted"/>
<dbReference type="PROSITE" id="PS52001">
    <property type="entry name" value="AD"/>
    <property type="match status" value="1"/>
</dbReference>
<protein>
    <recommendedName>
        <fullName evidence="1">AD domain-containing protein</fullName>
    </recommendedName>
</protein>
<dbReference type="Pfam" id="PF09793">
    <property type="entry name" value="AD"/>
    <property type="match status" value="1"/>
</dbReference>
<evidence type="ECO:0000259" key="1">
    <source>
        <dbReference type="PROSITE" id="PS52001"/>
    </source>
</evidence>